<feature type="compositionally biased region" description="Low complexity" evidence="2">
    <location>
        <begin position="343"/>
        <end position="357"/>
    </location>
</feature>
<dbReference type="STRING" id="431595.K3WT68"/>
<dbReference type="InParanoid" id="K3WT68"/>
<feature type="compositionally biased region" description="Low complexity" evidence="2">
    <location>
        <begin position="1"/>
        <end position="41"/>
    </location>
</feature>
<dbReference type="eggNOG" id="ENOG502S9FG">
    <property type="taxonomic scope" value="Eukaryota"/>
</dbReference>
<dbReference type="InterPro" id="IPR014842">
    <property type="entry name" value="AFT"/>
</dbReference>
<dbReference type="PANTHER" id="PTHR43866">
    <property type="entry name" value="MALONATE-SEMIALDEHYDE DEHYDROGENASE"/>
    <property type="match status" value="1"/>
</dbReference>
<proteinExistence type="inferred from homology"/>
<dbReference type="GO" id="GO:0000981">
    <property type="term" value="F:DNA-binding transcription factor activity, RNA polymerase II-specific"/>
    <property type="evidence" value="ECO:0007669"/>
    <property type="project" value="InterPro"/>
</dbReference>
<feature type="compositionally biased region" description="Low complexity" evidence="2">
    <location>
        <begin position="261"/>
        <end position="291"/>
    </location>
</feature>
<dbReference type="GO" id="GO:0010106">
    <property type="term" value="P:cellular response to iron ion starvation"/>
    <property type="evidence" value="ECO:0007669"/>
    <property type="project" value="InterPro"/>
</dbReference>
<dbReference type="EMBL" id="GL376619">
    <property type="status" value="NOT_ANNOTATED_CDS"/>
    <property type="molecule type" value="Genomic_DNA"/>
</dbReference>
<dbReference type="GO" id="GO:0006574">
    <property type="term" value="P:L-valine catabolic process"/>
    <property type="evidence" value="ECO:0007669"/>
    <property type="project" value="TreeGrafter"/>
</dbReference>
<evidence type="ECO:0000313" key="3">
    <source>
        <dbReference type="EnsemblProtists" id="PYU1_T008162"/>
    </source>
</evidence>
<dbReference type="HOGENOM" id="CLU_652972_0_0_1"/>
<name>K3WT68_GLOUD</name>
<reference evidence="4" key="1">
    <citation type="journal article" date="2010" name="Genome Biol.">
        <title>Genome sequence of the necrotrophic plant pathogen Pythium ultimum reveals original pathogenicity mechanisms and effector repertoire.</title>
        <authorList>
            <person name="Levesque C.A."/>
            <person name="Brouwer H."/>
            <person name="Cano L."/>
            <person name="Hamilton J.P."/>
            <person name="Holt C."/>
            <person name="Huitema E."/>
            <person name="Raffaele S."/>
            <person name="Robideau G.P."/>
            <person name="Thines M."/>
            <person name="Win J."/>
            <person name="Zerillo M.M."/>
            <person name="Beakes G.W."/>
            <person name="Boore J.L."/>
            <person name="Busam D."/>
            <person name="Dumas B."/>
            <person name="Ferriera S."/>
            <person name="Fuerstenberg S.I."/>
            <person name="Gachon C.M."/>
            <person name="Gaulin E."/>
            <person name="Govers F."/>
            <person name="Grenville-Briggs L."/>
            <person name="Horner N."/>
            <person name="Hostetler J."/>
            <person name="Jiang R.H."/>
            <person name="Johnson J."/>
            <person name="Krajaejun T."/>
            <person name="Lin H."/>
            <person name="Meijer H.J."/>
            <person name="Moore B."/>
            <person name="Morris P."/>
            <person name="Phuntmart V."/>
            <person name="Puiu D."/>
            <person name="Shetty J."/>
            <person name="Stajich J.E."/>
            <person name="Tripathy S."/>
            <person name="Wawra S."/>
            <person name="van West P."/>
            <person name="Whitty B.R."/>
            <person name="Coutinho P.M."/>
            <person name="Henrissat B."/>
            <person name="Martin F."/>
            <person name="Thomas P.D."/>
            <person name="Tyler B.M."/>
            <person name="De Vries R.P."/>
            <person name="Kamoun S."/>
            <person name="Yandell M."/>
            <person name="Tisserat N."/>
            <person name="Buell C.R."/>
        </authorList>
    </citation>
    <scope>NUCLEOTIDE SEQUENCE</scope>
    <source>
        <strain evidence="4">DAOM:BR144</strain>
    </source>
</reference>
<dbReference type="VEuPathDB" id="FungiDB:PYU1_G008146"/>
<evidence type="ECO:0000256" key="2">
    <source>
        <dbReference type="SAM" id="MobiDB-lite"/>
    </source>
</evidence>
<feature type="region of interest" description="Disordered" evidence="2">
    <location>
        <begin position="235"/>
        <end position="295"/>
    </location>
</feature>
<reference evidence="4" key="2">
    <citation type="submission" date="2010-04" db="EMBL/GenBank/DDBJ databases">
        <authorList>
            <person name="Buell R."/>
            <person name="Hamilton J."/>
            <person name="Hostetler J."/>
        </authorList>
    </citation>
    <scope>NUCLEOTIDE SEQUENCE [LARGE SCALE GENOMIC DNA]</scope>
    <source>
        <strain evidence="4">DAOM:BR144</strain>
    </source>
</reference>
<feature type="compositionally biased region" description="Polar residues" evidence="2">
    <location>
        <begin position="250"/>
        <end position="260"/>
    </location>
</feature>
<feature type="region of interest" description="Disordered" evidence="2">
    <location>
        <begin position="342"/>
        <end position="421"/>
    </location>
</feature>
<dbReference type="EnsemblProtists" id="PYU1_T008162">
    <property type="protein sequence ID" value="PYU1_T008162"/>
    <property type="gene ID" value="PYU1_G008146"/>
</dbReference>
<comment type="similarity">
    <text evidence="1">Belongs to the aldehyde dehydrogenase family.</text>
</comment>
<evidence type="ECO:0000256" key="1">
    <source>
        <dbReference type="ARBA" id="ARBA00009986"/>
    </source>
</evidence>
<dbReference type="Pfam" id="PF08731">
    <property type="entry name" value="AFT"/>
    <property type="match status" value="1"/>
</dbReference>
<dbReference type="AlphaFoldDB" id="K3WT68"/>
<dbReference type="GO" id="GO:0004491">
    <property type="term" value="F:methylmalonate-semialdehyde dehydrogenase (acylating, NAD) activity"/>
    <property type="evidence" value="ECO:0007669"/>
    <property type="project" value="InterPro"/>
</dbReference>
<dbReference type="Proteomes" id="UP000019132">
    <property type="component" value="Unassembled WGS sequence"/>
</dbReference>
<reference evidence="3" key="3">
    <citation type="submission" date="2015-02" db="UniProtKB">
        <authorList>
            <consortium name="EnsemblProtists"/>
        </authorList>
    </citation>
    <scope>IDENTIFICATION</scope>
    <source>
        <strain evidence="3">DAOM BR144</strain>
    </source>
</reference>
<accession>K3WT68</accession>
<evidence type="ECO:0008006" key="5">
    <source>
        <dbReference type="Google" id="ProtNLM"/>
    </source>
</evidence>
<dbReference type="GO" id="GO:0006210">
    <property type="term" value="P:thymine catabolic process"/>
    <property type="evidence" value="ECO:0007669"/>
    <property type="project" value="TreeGrafter"/>
</dbReference>
<dbReference type="GO" id="GO:0045944">
    <property type="term" value="P:positive regulation of transcription by RNA polymerase II"/>
    <property type="evidence" value="ECO:0007669"/>
    <property type="project" value="InterPro"/>
</dbReference>
<dbReference type="PANTHER" id="PTHR43866:SF3">
    <property type="entry name" value="METHYLMALONATE-SEMIALDEHYDE DEHYDROGENASE [ACYLATING], MITOCHONDRIAL"/>
    <property type="match status" value="1"/>
</dbReference>
<dbReference type="GO" id="GO:0005739">
    <property type="term" value="C:mitochondrion"/>
    <property type="evidence" value="ECO:0007669"/>
    <property type="project" value="TreeGrafter"/>
</dbReference>
<keyword evidence="4" id="KW-1185">Reference proteome</keyword>
<feature type="region of interest" description="Disordered" evidence="2">
    <location>
        <begin position="1"/>
        <end position="50"/>
    </location>
</feature>
<evidence type="ECO:0000313" key="4">
    <source>
        <dbReference type="Proteomes" id="UP000019132"/>
    </source>
</evidence>
<sequence>MELFTAPHTVTTTTAATASGDTPASATNDTAPIPTAPSSATPEERESSTAAHVPIETHFASREELLTYVHEFTVSHGYAVVIQKSNVPRGQVWLRCDLGGSYRNTLKLAPDARKRKCSSRLQNCPFQLYARRLPDSQWLLKIQNAHHNHDVAADPEQLVAHPVARRLTLAQKKLVDDLTEMGARPALIVEKMKQKFPDKPIKVQDIYNTRNYIRRERSAGRVPFPELEEATVLSSNANEKPQNEAHANGGATSTPATTRASESSEVAPSESTSKAPAMPSTTSSSAPSVSAGNKKSGATAMTIVTKKQLQKLLGETSDVFPSWHVRTQRQFLSQLESLLAKCKQQSSKSNGNSGSTTMGRHEPPRTRGRQQRMRPSEGDRAADPQTEGAASAPPPPPVSPPQDLGCSPPGSPLGVDANGLE</sequence>
<protein>
    <recommendedName>
        <fullName evidence="5">FAR1 domain-containing protein</fullName>
    </recommendedName>
</protein>
<dbReference type="InterPro" id="IPR010061">
    <property type="entry name" value="MeMal-semiAld_DH"/>
</dbReference>
<organism evidence="3 4">
    <name type="scientific">Globisporangium ultimum (strain ATCC 200006 / CBS 805.95 / DAOM BR144)</name>
    <name type="common">Pythium ultimum</name>
    <dbReference type="NCBI Taxonomy" id="431595"/>
    <lineage>
        <taxon>Eukaryota</taxon>
        <taxon>Sar</taxon>
        <taxon>Stramenopiles</taxon>
        <taxon>Oomycota</taxon>
        <taxon>Peronosporomycetes</taxon>
        <taxon>Pythiales</taxon>
        <taxon>Pythiaceae</taxon>
        <taxon>Globisporangium</taxon>
    </lineage>
</organism>